<keyword evidence="9" id="KW-1185">Reference proteome</keyword>
<protein>
    <submittedName>
        <fullName evidence="8">MFS transporter</fullName>
    </submittedName>
</protein>
<dbReference type="PROSITE" id="PS50850">
    <property type="entry name" value="MFS"/>
    <property type="match status" value="1"/>
</dbReference>
<feature type="transmembrane region" description="Helical" evidence="6">
    <location>
        <begin position="355"/>
        <end position="380"/>
    </location>
</feature>
<keyword evidence="5 6" id="KW-0472">Membrane</keyword>
<feature type="transmembrane region" description="Helical" evidence="6">
    <location>
        <begin position="80"/>
        <end position="96"/>
    </location>
</feature>
<evidence type="ECO:0000256" key="2">
    <source>
        <dbReference type="ARBA" id="ARBA00022448"/>
    </source>
</evidence>
<evidence type="ECO:0000259" key="7">
    <source>
        <dbReference type="PROSITE" id="PS50850"/>
    </source>
</evidence>
<feature type="transmembrane region" description="Helical" evidence="6">
    <location>
        <begin position="169"/>
        <end position="191"/>
    </location>
</feature>
<keyword evidence="3 6" id="KW-0812">Transmembrane</keyword>
<dbReference type="PANTHER" id="PTHR23519">
    <property type="entry name" value="AUTOPHAGY-RELATED PROTEIN 22"/>
    <property type="match status" value="1"/>
</dbReference>
<accession>A0A937K6B5</accession>
<sequence length="414" mass="46228">MLNKYERSWILQDFGNSAYSIVITTAILPVFFKQVAANNMADNISTAYWGYANALATLIISILAPFLGTIADYKGYKKKFFTCFLLIGVISTALLATVSEGNWLMCLAIYIFTTIGFSGSNIFYDSFLTDVTENSKMDKVSSYGYAWGYIGGTIPFLICILIITNASSLGISTIFATQLSFLITSIWWLLFSFPILRNVNQKYYIDDDPKTIIKELKKLWIALKKLKNNRNVFLFLLAFFFYIDGVHTVFTMATAYGIDIGIDSNTIMKILVVIQIVAFPFAILYGILAKKFSTKTMILIGIITYTIVSIYAFFIKTQFDFWILSILVASAQGGIQALSRSFYGKIIPKENSAEYFGIYNIFGRISAVIGPLLIGIIGTITGSSKYGILSLVILFFIGGFLFLKVKNDNSEISI</sequence>
<evidence type="ECO:0000313" key="9">
    <source>
        <dbReference type="Proteomes" id="UP000623681"/>
    </source>
</evidence>
<evidence type="ECO:0000256" key="5">
    <source>
        <dbReference type="ARBA" id="ARBA00023136"/>
    </source>
</evidence>
<evidence type="ECO:0000256" key="1">
    <source>
        <dbReference type="ARBA" id="ARBA00004651"/>
    </source>
</evidence>
<feature type="transmembrane region" description="Helical" evidence="6">
    <location>
        <begin position="321"/>
        <end position="343"/>
    </location>
</feature>
<dbReference type="EMBL" id="JAESWA010000026">
    <property type="protein sequence ID" value="MBL4933568.1"/>
    <property type="molecule type" value="Genomic_DNA"/>
</dbReference>
<dbReference type="SUPFAM" id="SSF103473">
    <property type="entry name" value="MFS general substrate transporter"/>
    <property type="match status" value="1"/>
</dbReference>
<feature type="transmembrane region" description="Helical" evidence="6">
    <location>
        <begin position="16"/>
        <end position="36"/>
    </location>
</feature>
<dbReference type="AlphaFoldDB" id="A0A937K6B5"/>
<keyword evidence="4 6" id="KW-1133">Transmembrane helix</keyword>
<dbReference type="Pfam" id="PF11700">
    <property type="entry name" value="ATG22"/>
    <property type="match status" value="2"/>
</dbReference>
<dbReference type="GO" id="GO:0022857">
    <property type="term" value="F:transmembrane transporter activity"/>
    <property type="evidence" value="ECO:0007669"/>
    <property type="project" value="InterPro"/>
</dbReference>
<feature type="transmembrane region" description="Helical" evidence="6">
    <location>
        <begin position="270"/>
        <end position="289"/>
    </location>
</feature>
<dbReference type="Proteomes" id="UP000623681">
    <property type="component" value="Unassembled WGS sequence"/>
</dbReference>
<evidence type="ECO:0000256" key="6">
    <source>
        <dbReference type="SAM" id="Phobius"/>
    </source>
</evidence>
<reference evidence="8" key="1">
    <citation type="submission" date="2021-01" db="EMBL/GenBank/DDBJ databases">
        <title>Genome public.</title>
        <authorList>
            <person name="Liu C."/>
            <person name="Sun Q."/>
        </authorList>
    </citation>
    <scope>NUCLEOTIDE SEQUENCE</scope>
    <source>
        <strain evidence="8">YIM B02565</strain>
    </source>
</reference>
<comment type="subcellular location">
    <subcellularLocation>
        <location evidence="1">Cell membrane</location>
        <topology evidence="1">Multi-pass membrane protein</topology>
    </subcellularLocation>
</comment>
<name>A0A937K6B5_9CLOT</name>
<proteinExistence type="predicted"/>
<evidence type="ECO:0000256" key="3">
    <source>
        <dbReference type="ARBA" id="ARBA00022692"/>
    </source>
</evidence>
<dbReference type="PANTHER" id="PTHR23519:SF1">
    <property type="entry name" value="AUTOPHAGY-RELATED PROTEIN 22"/>
    <property type="match status" value="1"/>
</dbReference>
<dbReference type="InterPro" id="IPR036259">
    <property type="entry name" value="MFS_trans_sf"/>
</dbReference>
<organism evidence="8 9">
    <name type="scientific">Clostridium paridis</name>
    <dbReference type="NCBI Taxonomy" id="2803863"/>
    <lineage>
        <taxon>Bacteria</taxon>
        <taxon>Bacillati</taxon>
        <taxon>Bacillota</taxon>
        <taxon>Clostridia</taxon>
        <taxon>Eubacteriales</taxon>
        <taxon>Clostridiaceae</taxon>
        <taxon>Clostridium</taxon>
    </lineage>
</organism>
<feature type="domain" description="Major facilitator superfamily (MFS) profile" evidence="7">
    <location>
        <begin position="1"/>
        <end position="410"/>
    </location>
</feature>
<feature type="transmembrane region" description="Helical" evidence="6">
    <location>
        <begin position="296"/>
        <end position="315"/>
    </location>
</feature>
<dbReference type="Gene3D" id="1.20.1250.20">
    <property type="entry name" value="MFS general substrate transporter like domains"/>
    <property type="match status" value="1"/>
</dbReference>
<dbReference type="InterPro" id="IPR024671">
    <property type="entry name" value="Atg22-like"/>
</dbReference>
<evidence type="ECO:0000313" key="8">
    <source>
        <dbReference type="EMBL" id="MBL4933568.1"/>
    </source>
</evidence>
<comment type="caution">
    <text evidence="8">The sequence shown here is derived from an EMBL/GenBank/DDBJ whole genome shotgun (WGS) entry which is preliminary data.</text>
</comment>
<dbReference type="CDD" id="cd17482">
    <property type="entry name" value="MFS_YxiO_like"/>
    <property type="match status" value="1"/>
</dbReference>
<dbReference type="GO" id="GO:0005886">
    <property type="term" value="C:plasma membrane"/>
    <property type="evidence" value="ECO:0007669"/>
    <property type="project" value="UniProtKB-SubCell"/>
</dbReference>
<dbReference type="InterPro" id="IPR050495">
    <property type="entry name" value="ATG22/LtaA_families"/>
</dbReference>
<evidence type="ECO:0000256" key="4">
    <source>
        <dbReference type="ARBA" id="ARBA00022989"/>
    </source>
</evidence>
<feature type="transmembrane region" description="Helical" evidence="6">
    <location>
        <begin position="145"/>
        <end position="163"/>
    </location>
</feature>
<keyword evidence="2" id="KW-0813">Transport</keyword>
<feature type="transmembrane region" description="Helical" evidence="6">
    <location>
        <begin position="232"/>
        <end position="258"/>
    </location>
</feature>
<dbReference type="InterPro" id="IPR020846">
    <property type="entry name" value="MFS_dom"/>
</dbReference>
<gene>
    <name evidence="8" type="ORF">JK634_17395</name>
</gene>
<feature type="transmembrane region" description="Helical" evidence="6">
    <location>
        <begin position="48"/>
        <end position="68"/>
    </location>
</feature>
<feature type="transmembrane region" description="Helical" evidence="6">
    <location>
        <begin position="102"/>
        <end position="124"/>
    </location>
</feature>
<feature type="transmembrane region" description="Helical" evidence="6">
    <location>
        <begin position="386"/>
        <end position="403"/>
    </location>
</feature>